<dbReference type="PANTHER" id="PTHR35809">
    <property type="entry name" value="ARCHAETIDYLSERINE DECARBOXYLASE PROENZYME-RELATED"/>
    <property type="match status" value="1"/>
</dbReference>
<evidence type="ECO:0000313" key="14">
    <source>
        <dbReference type="Proteomes" id="UP000185924"/>
    </source>
</evidence>
<sequence>MKIHKEGRRILFFTLLILLVLNLLLYNFNADNNTFNKIFSGVSVVLFLLILQFFRSPYRNLLLHEDLIVAPADGKVVVIEEVEETEYFKDKRKQISIFMSPINVHITRNPVSGIVSYFKYHPGNYFVAWHPKSSTQNERTTVVVESTAGPEVLFRQIAGAMARRIVWYVNEGDEVSQGEEFGFIKFGSRVDIFLPLDTEVKVELGQKTKGGQTVIAQLKTETPTFFG</sequence>
<comment type="PTM">
    <text evidence="11">Is synthesized initially as an inactive proenzyme. Formation of the active enzyme involves a self-maturation process in which the active site pyruvoyl group is generated from an internal serine residue via an autocatalytic post-translational modification. Two non-identical subunits are generated from the proenzyme in this reaction, and the pyruvate is formed at the N-terminus of the alpha chain, which is derived from the carboxyl end of the proenzyme. The post-translation cleavage follows an unusual pathway, termed non-hydrolytic serinolysis, in which the side chain hydroxyl group of the serine supplies its oxygen atom to form the C-terminus of the beta chain, while the remainder of the serine residue undergoes an oxidative deamination to produce ammonia and the pyruvoyl prosthetic group on the alpha chain.</text>
</comment>
<evidence type="ECO:0000256" key="10">
    <source>
        <dbReference type="ARBA" id="ARBA00023317"/>
    </source>
</evidence>
<keyword evidence="14" id="KW-1185">Reference proteome</keyword>
<feature type="chain" id="PRO_5023432199" description="Phosphatidylserine decarboxylase alpha chain" evidence="11">
    <location>
        <begin position="188"/>
        <end position="227"/>
    </location>
</feature>
<feature type="transmembrane region" description="Helical" evidence="12">
    <location>
        <begin position="34"/>
        <end position="54"/>
    </location>
</feature>
<dbReference type="InterPro" id="IPR003817">
    <property type="entry name" value="PS_Dcarbxylase"/>
</dbReference>
<comment type="subcellular location">
    <subcellularLocation>
        <location evidence="11">Cell membrane</location>
        <topology evidence="11">Peripheral membrane protein</topology>
    </subcellularLocation>
</comment>
<dbReference type="HAMAP" id="MF_00664">
    <property type="entry name" value="PS_decarb_PSD_A"/>
    <property type="match status" value="1"/>
</dbReference>
<comment type="cofactor">
    <cofactor evidence="11">
        <name>pyruvate</name>
        <dbReference type="ChEBI" id="CHEBI:15361"/>
    </cofactor>
    <text evidence="11">Binds 1 pyruvoyl group covalently per subunit.</text>
</comment>
<evidence type="ECO:0000256" key="12">
    <source>
        <dbReference type="SAM" id="Phobius"/>
    </source>
</evidence>
<accession>A0A1N6UH85</accession>
<dbReference type="Pfam" id="PF02666">
    <property type="entry name" value="PS_Dcarbxylase"/>
    <property type="match status" value="1"/>
</dbReference>
<dbReference type="PANTHER" id="PTHR35809:SF1">
    <property type="entry name" value="ARCHAETIDYLSERINE DECARBOXYLASE PROENZYME-RELATED"/>
    <property type="match status" value="1"/>
</dbReference>
<dbReference type="GO" id="GO:0005886">
    <property type="term" value="C:plasma membrane"/>
    <property type="evidence" value="ECO:0007669"/>
    <property type="project" value="UniProtKB-SubCell"/>
</dbReference>
<evidence type="ECO:0000256" key="4">
    <source>
        <dbReference type="ARBA" id="ARBA00023098"/>
    </source>
</evidence>
<evidence type="ECO:0000256" key="11">
    <source>
        <dbReference type="HAMAP-Rule" id="MF_00664"/>
    </source>
</evidence>
<protein>
    <recommendedName>
        <fullName evidence="11">Phosphatidylserine decarboxylase proenzyme</fullName>
        <ecNumber evidence="11">4.1.1.65</ecNumber>
    </recommendedName>
    <component>
        <recommendedName>
            <fullName evidence="11">Phosphatidylserine decarboxylase alpha chain</fullName>
        </recommendedName>
    </component>
    <component>
        <recommendedName>
            <fullName evidence="11">Phosphatidylserine decarboxylase beta chain</fullName>
        </recommendedName>
    </component>
</protein>
<keyword evidence="1 11" id="KW-1003">Cell membrane</keyword>
<evidence type="ECO:0000256" key="9">
    <source>
        <dbReference type="ARBA" id="ARBA00023264"/>
    </source>
</evidence>
<evidence type="ECO:0000256" key="7">
    <source>
        <dbReference type="ARBA" id="ARBA00023209"/>
    </source>
</evidence>
<dbReference type="RefSeq" id="WP_007654230.1">
    <property type="nucleotide sequence ID" value="NZ_FTNM01000001.1"/>
</dbReference>
<organism evidence="13 14">
    <name type="scientific">Pontibacter lucknowensis</name>
    <dbReference type="NCBI Taxonomy" id="1077936"/>
    <lineage>
        <taxon>Bacteria</taxon>
        <taxon>Pseudomonadati</taxon>
        <taxon>Bacteroidota</taxon>
        <taxon>Cytophagia</taxon>
        <taxon>Cytophagales</taxon>
        <taxon>Hymenobacteraceae</taxon>
        <taxon>Pontibacter</taxon>
    </lineage>
</organism>
<name>A0A1N6UH85_9BACT</name>
<keyword evidence="9 11" id="KW-1208">Phospholipid metabolism</keyword>
<evidence type="ECO:0000256" key="6">
    <source>
        <dbReference type="ARBA" id="ARBA00023145"/>
    </source>
</evidence>
<feature type="site" description="Cleavage (non-hydrolytic); by autocatalysis" evidence="11">
    <location>
        <begin position="187"/>
        <end position="188"/>
    </location>
</feature>
<keyword evidence="4 11" id="KW-0443">Lipid metabolism</keyword>
<gene>
    <name evidence="11" type="primary">psd</name>
    <name evidence="13" type="ORF">SAMN05421545_0883</name>
</gene>
<evidence type="ECO:0000313" key="13">
    <source>
        <dbReference type="EMBL" id="SIQ64989.1"/>
    </source>
</evidence>
<dbReference type="Proteomes" id="UP000185924">
    <property type="component" value="Unassembled WGS sequence"/>
</dbReference>
<dbReference type="NCBIfam" id="NF003685">
    <property type="entry name" value="PRK05305.2-5"/>
    <property type="match status" value="1"/>
</dbReference>
<keyword evidence="3 11" id="KW-0210">Decarboxylase</keyword>
<proteinExistence type="inferred from homology"/>
<dbReference type="EMBL" id="FTNM01000001">
    <property type="protein sequence ID" value="SIQ64989.1"/>
    <property type="molecule type" value="Genomic_DNA"/>
</dbReference>
<evidence type="ECO:0000256" key="1">
    <source>
        <dbReference type="ARBA" id="ARBA00022475"/>
    </source>
</evidence>
<comment type="similarity">
    <text evidence="11">Belongs to the phosphatidylserine decarboxylase family. PSD-A subfamily.</text>
</comment>
<comment type="catalytic activity">
    <reaction evidence="11">
        <text>a 1,2-diacyl-sn-glycero-3-phospho-L-serine + H(+) = a 1,2-diacyl-sn-glycero-3-phosphoethanolamine + CO2</text>
        <dbReference type="Rhea" id="RHEA:20828"/>
        <dbReference type="ChEBI" id="CHEBI:15378"/>
        <dbReference type="ChEBI" id="CHEBI:16526"/>
        <dbReference type="ChEBI" id="CHEBI:57262"/>
        <dbReference type="ChEBI" id="CHEBI:64612"/>
        <dbReference type="EC" id="4.1.1.65"/>
    </reaction>
</comment>
<dbReference type="OrthoDB" id="9790893at2"/>
<evidence type="ECO:0000256" key="3">
    <source>
        <dbReference type="ARBA" id="ARBA00022793"/>
    </source>
</evidence>
<evidence type="ECO:0000256" key="8">
    <source>
        <dbReference type="ARBA" id="ARBA00023239"/>
    </source>
</evidence>
<keyword evidence="12" id="KW-1133">Transmembrane helix</keyword>
<keyword evidence="5 11" id="KW-0472">Membrane</keyword>
<dbReference type="GO" id="GO:0006646">
    <property type="term" value="P:phosphatidylethanolamine biosynthetic process"/>
    <property type="evidence" value="ECO:0007669"/>
    <property type="project" value="UniProtKB-UniRule"/>
</dbReference>
<keyword evidence="6 11" id="KW-0865">Zymogen</keyword>
<keyword evidence="2 11" id="KW-0444">Lipid biosynthesis</keyword>
<comment type="function">
    <text evidence="11">Catalyzes the formation of phosphatidylethanolamine (PtdEtn) from phosphatidylserine (PtdSer).</text>
</comment>
<dbReference type="GO" id="GO:0004609">
    <property type="term" value="F:phosphatidylserine decarboxylase activity"/>
    <property type="evidence" value="ECO:0007669"/>
    <property type="project" value="UniProtKB-UniRule"/>
</dbReference>
<keyword evidence="12" id="KW-0812">Transmembrane</keyword>
<evidence type="ECO:0000256" key="2">
    <source>
        <dbReference type="ARBA" id="ARBA00022516"/>
    </source>
</evidence>
<reference evidence="14" key="1">
    <citation type="submission" date="2017-01" db="EMBL/GenBank/DDBJ databases">
        <authorList>
            <person name="Varghese N."/>
            <person name="Submissions S."/>
        </authorList>
    </citation>
    <scope>NUCLEOTIDE SEQUENCE [LARGE SCALE GENOMIC DNA]</scope>
    <source>
        <strain evidence="14">DM9</strain>
    </source>
</reference>
<dbReference type="AlphaFoldDB" id="A0A1N6UH85"/>
<keyword evidence="8 11" id="KW-0456">Lyase</keyword>
<dbReference type="EC" id="4.1.1.65" evidence="11"/>
<comment type="pathway">
    <text evidence="11">Phospholipid metabolism; phosphatidylethanolamine biosynthesis; phosphatidylethanolamine from CDP-diacylglycerol: step 2/2.</text>
</comment>
<keyword evidence="7 11" id="KW-0594">Phospholipid biosynthesis</keyword>
<evidence type="ECO:0000256" key="5">
    <source>
        <dbReference type="ARBA" id="ARBA00023136"/>
    </source>
</evidence>
<feature type="modified residue" description="Pyruvic acid (Ser); by autocatalysis" evidence="11">
    <location>
        <position position="188"/>
    </location>
</feature>
<dbReference type="InterPro" id="IPR033175">
    <property type="entry name" value="PSD-A"/>
</dbReference>
<feature type="active site" description="Schiff-base intermediate with substrate; via pyruvic acid" evidence="11">
    <location>
        <position position="188"/>
    </location>
</feature>
<dbReference type="UniPathway" id="UPA00558">
    <property type="reaction ID" value="UER00616"/>
</dbReference>
<feature type="transmembrane region" description="Helical" evidence="12">
    <location>
        <begin position="10"/>
        <end position="28"/>
    </location>
</feature>
<keyword evidence="10 11" id="KW-0670">Pyruvate</keyword>
<feature type="chain" id="PRO_5023432200" description="Phosphatidylserine decarboxylase beta chain" evidence="11">
    <location>
        <begin position="1"/>
        <end position="187"/>
    </location>
</feature>
<comment type="subunit">
    <text evidence="11">Heterodimer of a large membrane-associated beta subunit and a small pyruvoyl-containing alpha subunit.</text>
</comment>
<dbReference type="NCBIfam" id="NF003678">
    <property type="entry name" value="PRK05305.1-2"/>
    <property type="match status" value="1"/>
</dbReference>
<dbReference type="STRING" id="1077936.SAMN05421545_0883"/>